<dbReference type="PANTHER" id="PTHR46118">
    <property type="entry name" value="PROTEIN ABHD11"/>
    <property type="match status" value="1"/>
</dbReference>
<gene>
    <name evidence="3" type="ORF">H9830_07895</name>
</gene>
<keyword evidence="1 3" id="KW-0378">Hydrolase</keyword>
<dbReference type="InterPro" id="IPR000073">
    <property type="entry name" value="AB_hydrolase_1"/>
</dbReference>
<dbReference type="SUPFAM" id="SSF53474">
    <property type="entry name" value="alpha/beta-Hydrolases"/>
    <property type="match status" value="1"/>
</dbReference>
<dbReference type="PANTHER" id="PTHR46118:SF4">
    <property type="entry name" value="PROTEIN ABHD11"/>
    <property type="match status" value="1"/>
</dbReference>
<dbReference type="AlphaFoldDB" id="A0A9D2C9E5"/>
<reference evidence="3" key="1">
    <citation type="journal article" date="2021" name="PeerJ">
        <title>Extensive microbial diversity within the chicken gut microbiome revealed by metagenomics and culture.</title>
        <authorList>
            <person name="Gilroy R."/>
            <person name="Ravi A."/>
            <person name="Getino M."/>
            <person name="Pursley I."/>
            <person name="Horton D.L."/>
            <person name="Alikhan N.F."/>
            <person name="Baker D."/>
            <person name="Gharbi K."/>
            <person name="Hall N."/>
            <person name="Watson M."/>
            <person name="Adriaenssens E.M."/>
            <person name="Foster-Nyarko E."/>
            <person name="Jarju S."/>
            <person name="Secka A."/>
            <person name="Antonio M."/>
            <person name="Oren A."/>
            <person name="Chaudhuri R.R."/>
            <person name="La Ragione R."/>
            <person name="Hildebrand F."/>
            <person name="Pallen M.J."/>
        </authorList>
    </citation>
    <scope>NUCLEOTIDE SEQUENCE</scope>
    <source>
        <strain evidence="3">ChiGjej1B1-98</strain>
    </source>
</reference>
<name>A0A9D2C9E5_9MICO</name>
<feature type="domain" description="AB hydrolase-1" evidence="2">
    <location>
        <begin position="43"/>
        <end position="127"/>
    </location>
</feature>
<dbReference type="GO" id="GO:0016787">
    <property type="term" value="F:hydrolase activity"/>
    <property type="evidence" value="ECO:0007669"/>
    <property type="project" value="UniProtKB-KW"/>
</dbReference>
<evidence type="ECO:0000313" key="3">
    <source>
        <dbReference type="EMBL" id="HIY66182.1"/>
    </source>
</evidence>
<dbReference type="Proteomes" id="UP000824005">
    <property type="component" value="Unassembled WGS sequence"/>
</dbReference>
<evidence type="ECO:0000313" key="4">
    <source>
        <dbReference type="Proteomes" id="UP000824005"/>
    </source>
</evidence>
<sequence length="127" mass="14288">MRCLEPREHDRHGQGRLDPLERYAGWVTSDEIKLQTVGPENAPTVVFLHGLMGRGKNFLTIAKGLEPNFRSILVDLPNHGASAWTDRFDYEETADTVARRLREQVGEPFHLVGHSMGGKIAMLLALR</sequence>
<dbReference type="EMBL" id="DXDC01000232">
    <property type="protein sequence ID" value="HIY66182.1"/>
    <property type="molecule type" value="Genomic_DNA"/>
</dbReference>
<evidence type="ECO:0000259" key="2">
    <source>
        <dbReference type="Pfam" id="PF00561"/>
    </source>
</evidence>
<dbReference type="InterPro" id="IPR029058">
    <property type="entry name" value="AB_hydrolase_fold"/>
</dbReference>
<dbReference type="Pfam" id="PF00561">
    <property type="entry name" value="Abhydrolase_1"/>
    <property type="match status" value="1"/>
</dbReference>
<organism evidence="3 4">
    <name type="scientific">Candidatus Agrococcus pullicola</name>
    <dbReference type="NCBI Taxonomy" id="2838429"/>
    <lineage>
        <taxon>Bacteria</taxon>
        <taxon>Bacillati</taxon>
        <taxon>Actinomycetota</taxon>
        <taxon>Actinomycetes</taxon>
        <taxon>Micrococcales</taxon>
        <taxon>Microbacteriaceae</taxon>
        <taxon>Agrococcus</taxon>
    </lineage>
</organism>
<dbReference type="Gene3D" id="3.40.50.1820">
    <property type="entry name" value="alpha/beta hydrolase"/>
    <property type="match status" value="1"/>
</dbReference>
<comment type="caution">
    <text evidence="3">The sequence shown here is derived from an EMBL/GenBank/DDBJ whole genome shotgun (WGS) entry which is preliminary data.</text>
</comment>
<feature type="non-terminal residue" evidence="3">
    <location>
        <position position="127"/>
    </location>
</feature>
<evidence type="ECO:0000256" key="1">
    <source>
        <dbReference type="ARBA" id="ARBA00022801"/>
    </source>
</evidence>
<accession>A0A9D2C9E5</accession>
<protein>
    <submittedName>
        <fullName evidence="3">Alpha/beta fold hydrolase</fullName>
    </submittedName>
</protein>
<proteinExistence type="predicted"/>
<reference evidence="3" key="2">
    <citation type="submission" date="2021-04" db="EMBL/GenBank/DDBJ databases">
        <authorList>
            <person name="Gilroy R."/>
        </authorList>
    </citation>
    <scope>NUCLEOTIDE SEQUENCE</scope>
    <source>
        <strain evidence="3">ChiGjej1B1-98</strain>
    </source>
</reference>